<accession>A0A1I6J231</accession>
<protein>
    <submittedName>
        <fullName evidence="3">Uncharacterized protein</fullName>
    </submittedName>
</protein>
<sequence>MKAFFYLIMLLNIVCSNAQNSQDNIVYESFIDDKNVVVKLSTIDQATMLSMLHGGVYVYFDVKGKKKKNVSIQYPINATLPQRPDKNDRERNREDRDEEAQKGPDIAVLIEKLPKTASFVNFDSEQEFHLDLNNLGVTITYSLDEEAEELLYILQIPKHNLLSGKGSDLSKLSIGVVSPKIKTESKNDGSGISFGGGNQSGGPGGSGGGPGGPGGGGRGGSQNGPPIQDQRQEKVSLNFWFKAFENN</sequence>
<proteinExistence type="predicted"/>
<keyword evidence="2" id="KW-0732">Signal</keyword>
<feature type="signal peptide" evidence="2">
    <location>
        <begin position="1"/>
        <end position="21"/>
    </location>
</feature>
<name>A0A1I6J231_9FLAO</name>
<feature type="compositionally biased region" description="Gly residues" evidence="1">
    <location>
        <begin position="192"/>
        <end position="222"/>
    </location>
</feature>
<dbReference type="AlphaFoldDB" id="A0A1I6J231"/>
<feature type="chain" id="PRO_5011584541" evidence="2">
    <location>
        <begin position="22"/>
        <end position="247"/>
    </location>
</feature>
<reference evidence="4" key="1">
    <citation type="submission" date="2016-10" db="EMBL/GenBank/DDBJ databases">
        <authorList>
            <person name="Varghese N."/>
            <person name="Submissions S."/>
        </authorList>
    </citation>
    <scope>NUCLEOTIDE SEQUENCE [LARGE SCALE GENOMIC DNA]</scope>
    <source>
        <strain evidence="4">DSM 19891</strain>
    </source>
</reference>
<evidence type="ECO:0000313" key="4">
    <source>
        <dbReference type="Proteomes" id="UP000199462"/>
    </source>
</evidence>
<evidence type="ECO:0000313" key="3">
    <source>
        <dbReference type="EMBL" id="SFR72997.1"/>
    </source>
</evidence>
<evidence type="ECO:0000256" key="1">
    <source>
        <dbReference type="SAM" id="MobiDB-lite"/>
    </source>
</evidence>
<organism evidence="3 4">
    <name type="scientific">Maribacter stanieri</name>
    <dbReference type="NCBI Taxonomy" id="440514"/>
    <lineage>
        <taxon>Bacteria</taxon>
        <taxon>Pseudomonadati</taxon>
        <taxon>Bacteroidota</taxon>
        <taxon>Flavobacteriia</taxon>
        <taxon>Flavobacteriales</taxon>
        <taxon>Flavobacteriaceae</taxon>
        <taxon>Maribacter</taxon>
    </lineage>
</organism>
<dbReference type="STRING" id="440514.SAMN04488010_2191"/>
<feature type="compositionally biased region" description="Basic and acidic residues" evidence="1">
    <location>
        <begin position="83"/>
        <end position="102"/>
    </location>
</feature>
<evidence type="ECO:0000256" key="2">
    <source>
        <dbReference type="SAM" id="SignalP"/>
    </source>
</evidence>
<gene>
    <name evidence="3" type="ORF">SAMN04488010_2191</name>
</gene>
<dbReference type="Proteomes" id="UP000199462">
    <property type="component" value="Unassembled WGS sequence"/>
</dbReference>
<dbReference type="RefSeq" id="WP_091903063.1">
    <property type="nucleotide sequence ID" value="NZ_FOYX01000002.1"/>
</dbReference>
<dbReference type="EMBL" id="FOYX01000002">
    <property type="protein sequence ID" value="SFR72997.1"/>
    <property type="molecule type" value="Genomic_DNA"/>
</dbReference>
<keyword evidence="4" id="KW-1185">Reference proteome</keyword>
<feature type="region of interest" description="Disordered" evidence="1">
    <location>
        <begin position="182"/>
        <end position="233"/>
    </location>
</feature>
<feature type="region of interest" description="Disordered" evidence="1">
    <location>
        <begin position="78"/>
        <end position="102"/>
    </location>
</feature>